<name>A0ABP9STC8_9ACTN</name>
<dbReference type="PANTHER" id="PTHR35526:SF3">
    <property type="entry name" value="ANTI-SIGMA-F FACTOR RSBW"/>
    <property type="match status" value="1"/>
</dbReference>
<keyword evidence="1" id="KW-0723">Serine/threonine-protein kinase</keyword>
<dbReference type="Pfam" id="PF13581">
    <property type="entry name" value="HATPase_c_2"/>
    <property type="match status" value="1"/>
</dbReference>
<evidence type="ECO:0000313" key="4">
    <source>
        <dbReference type="Proteomes" id="UP001499878"/>
    </source>
</evidence>
<gene>
    <name evidence="3" type="ORF">GCM10023323_00770</name>
</gene>
<keyword evidence="1" id="KW-0808">Transferase</keyword>
<dbReference type="PANTHER" id="PTHR35526">
    <property type="entry name" value="ANTI-SIGMA-F FACTOR RSBW-RELATED"/>
    <property type="match status" value="1"/>
</dbReference>
<feature type="domain" description="Histidine kinase/HSP90-like ATPase" evidence="2">
    <location>
        <begin position="17"/>
        <end position="125"/>
    </location>
</feature>
<evidence type="ECO:0000259" key="2">
    <source>
        <dbReference type="Pfam" id="PF13581"/>
    </source>
</evidence>
<dbReference type="InterPro" id="IPR036890">
    <property type="entry name" value="HATPase_C_sf"/>
</dbReference>
<dbReference type="InterPro" id="IPR050267">
    <property type="entry name" value="Anti-sigma-factor_SerPK"/>
</dbReference>
<dbReference type="RefSeq" id="WP_345625232.1">
    <property type="nucleotide sequence ID" value="NZ_BAABJR010000001.1"/>
</dbReference>
<proteinExistence type="predicted"/>
<dbReference type="CDD" id="cd16936">
    <property type="entry name" value="HATPase_RsbW-like"/>
    <property type="match status" value="1"/>
</dbReference>
<organism evidence="3 4">
    <name type="scientific">Streptomyces thinghirensis</name>
    <dbReference type="NCBI Taxonomy" id="551547"/>
    <lineage>
        <taxon>Bacteria</taxon>
        <taxon>Bacillati</taxon>
        <taxon>Actinomycetota</taxon>
        <taxon>Actinomycetes</taxon>
        <taxon>Kitasatosporales</taxon>
        <taxon>Streptomycetaceae</taxon>
        <taxon>Streptomyces</taxon>
    </lineage>
</organism>
<comment type="caution">
    <text evidence="3">The sequence shown here is derived from an EMBL/GenBank/DDBJ whole genome shotgun (WGS) entry which is preliminary data.</text>
</comment>
<dbReference type="EMBL" id="BAABJR010000001">
    <property type="protein sequence ID" value="GAA5203149.1"/>
    <property type="molecule type" value="Genomic_DNA"/>
</dbReference>
<dbReference type="Gene3D" id="3.30.565.10">
    <property type="entry name" value="Histidine kinase-like ATPase, C-terminal domain"/>
    <property type="match status" value="1"/>
</dbReference>
<reference evidence="4" key="1">
    <citation type="journal article" date="2019" name="Int. J. Syst. Evol. Microbiol.">
        <title>The Global Catalogue of Microorganisms (GCM) 10K type strain sequencing project: providing services to taxonomists for standard genome sequencing and annotation.</title>
        <authorList>
            <consortium name="The Broad Institute Genomics Platform"/>
            <consortium name="The Broad Institute Genome Sequencing Center for Infectious Disease"/>
            <person name="Wu L."/>
            <person name="Ma J."/>
        </authorList>
    </citation>
    <scope>NUCLEOTIDE SEQUENCE [LARGE SCALE GENOMIC DNA]</scope>
    <source>
        <strain evidence="4">JCM 18306</strain>
    </source>
</reference>
<accession>A0ABP9STC8</accession>
<sequence>MDSSLWMPTRPWSLPFLADAEQVSSLRRALRMHLEYWGLHELRDAAELCASELVANVIRHVGAGTPSTLVASLNGPHLRIEIHDPDARALPTLACTGPDAEEGRGMVLVDAISDRWGVELTGDRKVTWCEFRMSATKADRHAPVPRLARAADVLSLYGGSGSASQPVGHGRLGAAVAEEAAINIITDLLYWFRVHGRDADDVLDQAQAHFEAESRLRLP</sequence>
<evidence type="ECO:0000313" key="3">
    <source>
        <dbReference type="EMBL" id="GAA5203149.1"/>
    </source>
</evidence>
<keyword evidence="4" id="KW-1185">Reference proteome</keyword>
<dbReference type="Proteomes" id="UP001499878">
    <property type="component" value="Unassembled WGS sequence"/>
</dbReference>
<keyword evidence="1" id="KW-0418">Kinase</keyword>
<protein>
    <recommendedName>
        <fullName evidence="2">Histidine kinase/HSP90-like ATPase domain-containing protein</fullName>
    </recommendedName>
</protein>
<dbReference type="InterPro" id="IPR003594">
    <property type="entry name" value="HATPase_dom"/>
</dbReference>
<dbReference type="SUPFAM" id="SSF55874">
    <property type="entry name" value="ATPase domain of HSP90 chaperone/DNA topoisomerase II/histidine kinase"/>
    <property type="match status" value="1"/>
</dbReference>
<evidence type="ECO:0000256" key="1">
    <source>
        <dbReference type="ARBA" id="ARBA00022527"/>
    </source>
</evidence>